<accession>A0A379ZX89</accession>
<evidence type="ECO:0000259" key="9">
    <source>
        <dbReference type="Pfam" id="PF07715"/>
    </source>
</evidence>
<feature type="domain" description="TonB-dependent receptor plug" evidence="9">
    <location>
        <begin position="44"/>
        <end position="162"/>
    </location>
</feature>
<evidence type="ECO:0000256" key="7">
    <source>
        <dbReference type="PROSITE-ProRule" id="PRU01360"/>
    </source>
</evidence>
<dbReference type="Gene3D" id="2.40.170.20">
    <property type="entry name" value="TonB-dependent receptor, beta-barrel domain"/>
    <property type="match status" value="1"/>
</dbReference>
<dbReference type="EMBL" id="UGYO01000001">
    <property type="protein sequence ID" value="SUI69802.1"/>
    <property type="molecule type" value="Genomic_DNA"/>
</dbReference>
<name>A0A379ZX89_9GAMM</name>
<evidence type="ECO:0000256" key="1">
    <source>
        <dbReference type="ARBA" id="ARBA00004571"/>
    </source>
</evidence>
<evidence type="ECO:0000313" key="10">
    <source>
        <dbReference type="EMBL" id="SUI69802.1"/>
    </source>
</evidence>
<gene>
    <name evidence="10" type="ORF">NCTC10738_02114</name>
</gene>
<keyword evidence="5 7" id="KW-0472">Membrane</keyword>
<dbReference type="Pfam" id="PF07715">
    <property type="entry name" value="Plug"/>
    <property type="match status" value="1"/>
</dbReference>
<dbReference type="InterPro" id="IPR012910">
    <property type="entry name" value="Plug_dom"/>
</dbReference>
<comment type="subcellular location">
    <subcellularLocation>
        <location evidence="1 7">Cell outer membrane</location>
        <topology evidence="1 7">Multi-pass membrane protein</topology>
    </subcellularLocation>
</comment>
<evidence type="ECO:0000256" key="8">
    <source>
        <dbReference type="SAM" id="SignalP"/>
    </source>
</evidence>
<keyword evidence="3 7" id="KW-1134">Transmembrane beta strand</keyword>
<dbReference type="Proteomes" id="UP000254069">
    <property type="component" value="Unassembled WGS sequence"/>
</dbReference>
<dbReference type="SUPFAM" id="SSF56935">
    <property type="entry name" value="Porins"/>
    <property type="match status" value="1"/>
</dbReference>
<keyword evidence="10" id="KW-0675">Receptor</keyword>
<keyword evidence="2 7" id="KW-0813">Transport</keyword>
<comment type="similarity">
    <text evidence="7">Belongs to the TonB-dependent receptor family.</text>
</comment>
<proteinExistence type="inferred from homology"/>
<reference evidence="10 11" key="1">
    <citation type="submission" date="2018-06" db="EMBL/GenBank/DDBJ databases">
        <authorList>
            <consortium name="Pathogen Informatics"/>
            <person name="Doyle S."/>
        </authorList>
    </citation>
    <scope>NUCLEOTIDE SEQUENCE [LARGE SCALE GENOMIC DNA]</scope>
    <source>
        <strain evidence="10 11">NCTC10738</strain>
    </source>
</reference>
<dbReference type="InterPro" id="IPR039426">
    <property type="entry name" value="TonB-dep_rcpt-like"/>
</dbReference>
<dbReference type="Gene3D" id="2.170.130.10">
    <property type="entry name" value="TonB-dependent receptor, plug domain"/>
    <property type="match status" value="1"/>
</dbReference>
<dbReference type="InterPro" id="IPR036942">
    <property type="entry name" value="Beta-barrel_TonB_sf"/>
</dbReference>
<keyword evidence="6 7" id="KW-0998">Cell outer membrane</keyword>
<dbReference type="PROSITE" id="PS52016">
    <property type="entry name" value="TONB_DEPENDENT_REC_3"/>
    <property type="match status" value="1"/>
</dbReference>
<keyword evidence="4 7" id="KW-0812">Transmembrane</keyword>
<feature type="chain" id="PRO_5016632606" evidence="8">
    <location>
        <begin position="20"/>
        <end position="820"/>
    </location>
</feature>
<evidence type="ECO:0000256" key="3">
    <source>
        <dbReference type="ARBA" id="ARBA00022452"/>
    </source>
</evidence>
<evidence type="ECO:0000313" key="11">
    <source>
        <dbReference type="Proteomes" id="UP000254069"/>
    </source>
</evidence>
<evidence type="ECO:0000256" key="2">
    <source>
        <dbReference type="ARBA" id="ARBA00022448"/>
    </source>
</evidence>
<evidence type="ECO:0000256" key="5">
    <source>
        <dbReference type="ARBA" id="ARBA00023136"/>
    </source>
</evidence>
<sequence length="820" mass="93092">MKKHAAVVCGLALMPVAQAQQVDVADQQEIIVREQADNGLTQHETLTREDIKKRPTGDGNLTDLLRSNPAVQFSNSANSSLNQGEIKPADISIHGSNAYQNAFLLDGMSINNDLDPVDGSVVTNARLSSDEQGLYVDSRLIDSVTLYDANIPVEFGGFTGGVVDATTRSWQGETAASVYFRQTDASWNKVHIDDKLQFDSANNDLSQPARFQTDYSKRNYGLSFETGITDDLGFVASVSRRESKIPMMNVPATAVGLDANGELVAFKTGGGLKHQRRTSDNLFSKFTWYASPRTTAHLSLAYSAYEADMFFNGVANSDYRDEHKGYSSTLEIEHGFDASTLELSLNYNRMTDKRAGEQTYWVQLMDWQSNRSYSSGGPGDLDSTQETSTAKLKWKWDPLKWAGMSHTFTLGGEASYTDAAFNRDKTYYRNNYDGSLEMMGWSQLRLDAFLEGRYKSTHSQYALYVEDVINWGDFSFRPGLRLDHDGFVNRNNLAPRLSSSWNLFGDGNTLLTAGANRYYGRSMLTYALYSGQNGGLVHCYFDCKPNSADNDWMPTRDYEGMEDLQTPYNDEFTAGVQQIWGNSIWKLNYVHRNGRDEVRSRYKYPGTDDYEQRAIRTFDNSGSTSHDSVIFTLMNRETLQFWGANHQAKFSVAWQETKSNTPKDQGYSYFESGLNVDADKVWYDGKVIAAADLPATDFNAPWKIDLELTHEFDDYGLTWYNLLHWTSSREQASRDQNGYFRDPETGKDLVKYAKVDYASTFRWDTKLQWQPEFAKGASVSVEIYNLLNRKNANDSFVYQDQLYFNYEPGRQFWLQLNYEY</sequence>
<dbReference type="AlphaFoldDB" id="A0A379ZX89"/>
<feature type="signal peptide" evidence="8">
    <location>
        <begin position="1"/>
        <end position="19"/>
    </location>
</feature>
<dbReference type="InterPro" id="IPR037066">
    <property type="entry name" value="Plug_dom_sf"/>
</dbReference>
<keyword evidence="8" id="KW-0732">Signal</keyword>
<organism evidence="10 11">
    <name type="scientific">Shewanella algae</name>
    <dbReference type="NCBI Taxonomy" id="38313"/>
    <lineage>
        <taxon>Bacteria</taxon>
        <taxon>Pseudomonadati</taxon>
        <taxon>Pseudomonadota</taxon>
        <taxon>Gammaproteobacteria</taxon>
        <taxon>Alteromonadales</taxon>
        <taxon>Shewanellaceae</taxon>
        <taxon>Shewanella</taxon>
    </lineage>
</organism>
<evidence type="ECO:0000256" key="6">
    <source>
        <dbReference type="ARBA" id="ARBA00023237"/>
    </source>
</evidence>
<protein>
    <submittedName>
        <fullName evidence="10">TonB-dependent Receptor Plug Domain</fullName>
    </submittedName>
</protein>
<dbReference type="GO" id="GO:0009279">
    <property type="term" value="C:cell outer membrane"/>
    <property type="evidence" value="ECO:0007669"/>
    <property type="project" value="UniProtKB-SubCell"/>
</dbReference>
<keyword evidence="11" id="KW-1185">Reference proteome</keyword>
<evidence type="ECO:0000256" key="4">
    <source>
        <dbReference type="ARBA" id="ARBA00022692"/>
    </source>
</evidence>
<dbReference type="RefSeq" id="WP_115389661.1">
    <property type="nucleotide sequence ID" value="NZ_CAXOJE010000027.1"/>
</dbReference>